<dbReference type="AlphaFoldDB" id="A0A9P1N7U0"/>
<comment type="caution">
    <text evidence="2">The sequence shown here is derived from an EMBL/GenBank/DDBJ whole genome shotgun (WGS) entry which is preliminary data.</text>
</comment>
<reference evidence="2" key="1">
    <citation type="submission" date="2022-11" db="EMBL/GenBank/DDBJ databases">
        <authorList>
            <person name="Kikuchi T."/>
        </authorList>
    </citation>
    <scope>NUCLEOTIDE SEQUENCE</scope>
    <source>
        <strain evidence="2">PS1010</strain>
    </source>
</reference>
<feature type="region of interest" description="Disordered" evidence="1">
    <location>
        <begin position="1"/>
        <end position="23"/>
    </location>
</feature>
<proteinExistence type="predicted"/>
<sequence>MAAVEEKINELKVEDNQQEQEDDIVTPWSVSTSSATGIDYDKLIETLEILKPVPQYVIYHVKYLELNFCFCA</sequence>
<dbReference type="Proteomes" id="UP001152747">
    <property type="component" value="Unassembled WGS sequence"/>
</dbReference>
<feature type="compositionally biased region" description="Basic and acidic residues" evidence="1">
    <location>
        <begin position="1"/>
        <end position="15"/>
    </location>
</feature>
<keyword evidence="3" id="KW-1185">Reference proteome</keyword>
<protein>
    <submittedName>
        <fullName evidence="2">Uncharacterized protein</fullName>
    </submittedName>
</protein>
<dbReference type="EMBL" id="CANHGI010000005">
    <property type="protein sequence ID" value="CAI5452964.1"/>
    <property type="molecule type" value="Genomic_DNA"/>
</dbReference>
<organism evidence="2 3">
    <name type="scientific">Caenorhabditis angaria</name>
    <dbReference type="NCBI Taxonomy" id="860376"/>
    <lineage>
        <taxon>Eukaryota</taxon>
        <taxon>Metazoa</taxon>
        <taxon>Ecdysozoa</taxon>
        <taxon>Nematoda</taxon>
        <taxon>Chromadorea</taxon>
        <taxon>Rhabditida</taxon>
        <taxon>Rhabditina</taxon>
        <taxon>Rhabditomorpha</taxon>
        <taxon>Rhabditoidea</taxon>
        <taxon>Rhabditidae</taxon>
        <taxon>Peloderinae</taxon>
        <taxon>Caenorhabditis</taxon>
    </lineage>
</organism>
<name>A0A9P1N7U0_9PELO</name>
<gene>
    <name evidence="2" type="ORF">CAMP_LOCUS15601</name>
</gene>
<accession>A0A9P1N7U0</accession>
<evidence type="ECO:0000256" key="1">
    <source>
        <dbReference type="SAM" id="MobiDB-lite"/>
    </source>
</evidence>
<dbReference type="OrthoDB" id="10521670at2759"/>
<evidence type="ECO:0000313" key="3">
    <source>
        <dbReference type="Proteomes" id="UP001152747"/>
    </source>
</evidence>
<evidence type="ECO:0000313" key="2">
    <source>
        <dbReference type="EMBL" id="CAI5452964.1"/>
    </source>
</evidence>